<protein>
    <submittedName>
        <fullName evidence="6">DNA-directed RNA polymerase IV fifth largest subunit</fullName>
    </submittedName>
</protein>
<keyword evidence="6" id="KW-0804">Transcription</keyword>
<evidence type="ECO:0000256" key="3">
    <source>
        <dbReference type="ARBA" id="ARBA00025765"/>
    </source>
</evidence>
<dbReference type="SUPFAM" id="SSF53036">
    <property type="entry name" value="Eukaryotic RPB5 N-terminal domain"/>
    <property type="match status" value="1"/>
</dbReference>
<dbReference type="GO" id="GO:0055029">
    <property type="term" value="C:nuclear DNA-directed RNA polymerase complex"/>
    <property type="evidence" value="ECO:0007669"/>
    <property type="project" value="UniProtKB-ARBA"/>
</dbReference>
<proteinExistence type="evidence at transcript level"/>
<dbReference type="InterPro" id="IPR014381">
    <property type="entry name" value="Arch_Rpo5/euc_Rpb5"/>
</dbReference>
<dbReference type="GO" id="GO:0006362">
    <property type="term" value="P:transcription elongation by RNA polymerase I"/>
    <property type="evidence" value="ECO:0007669"/>
    <property type="project" value="TreeGrafter"/>
</dbReference>
<dbReference type="GO" id="GO:0042797">
    <property type="term" value="P:tRNA transcription by RNA polymerase III"/>
    <property type="evidence" value="ECO:0007669"/>
    <property type="project" value="TreeGrafter"/>
</dbReference>
<dbReference type="InterPro" id="IPR036710">
    <property type="entry name" value="RNA_pol_Rpb5_N_sf"/>
</dbReference>
<keyword evidence="6" id="KW-0240">DNA-directed RNA polymerase</keyword>
<keyword evidence="2" id="KW-0539">Nucleus</keyword>
<dbReference type="HAMAP" id="MF_00025">
    <property type="entry name" value="RNApol_Rpo5_RPB5"/>
    <property type="match status" value="1"/>
</dbReference>
<reference evidence="6" key="1">
    <citation type="journal article" date="2015" name="Mol. Biol. Evol.">
        <title>Ancient Origin and Recent Innovations of RNA Polymerase IV and V.</title>
        <authorList>
            <person name="Huang Y."/>
            <person name="Kendall T."/>
            <person name="Forsythe E.S."/>
            <person name="Dorantes-Acosta A."/>
            <person name="Li S."/>
            <person name="Caballero-Perez J."/>
            <person name="Chen X."/>
            <person name="Arteaga-Vazquez M."/>
            <person name="Beilstein M.A."/>
            <person name="Mosher R.A."/>
        </authorList>
    </citation>
    <scope>NUCLEOTIDE SEQUENCE</scope>
</reference>
<dbReference type="Gene3D" id="3.40.1340.10">
    <property type="entry name" value="RNA polymerase, Rpb5, N-terminal domain"/>
    <property type="match status" value="1"/>
</dbReference>
<comment type="subcellular location">
    <subcellularLocation>
        <location evidence="1">Nucleus</location>
    </subcellularLocation>
</comment>
<dbReference type="Gene3D" id="3.90.940.20">
    <property type="entry name" value="RPB5-like RNA polymerase subunit"/>
    <property type="match status" value="1"/>
</dbReference>
<dbReference type="FunFam" id="3.40.1340.10:FF:000001">
    <property type="entry name" value="DNA-directed RNA polymerases I, II, and III subunit RPABC1"/>
    <property type="match status" value="1"/>
</dbReference>
<dbReference type="FunFam" id="3.90.940.20:FF:000001">
    <property type="entry name" value="DNA-directed RNA polymerases I, II, and III subunit RPABC1"/>
    <property type="match status" value="1"/>
</dbReference>
<organism evidence="6">
    <name type="scientific">Pinus canariensis</name>
    <dbReference type="NCBI Taxonomy" id="49510"/>
    <lineage>
        <taxon>Eukaryota</taxon>
        <taxon>Viridiplantae</taxon>
        <taxon>Streptophyta</taxon>
        <taxon>Embryophyta</taxon>
        <taxon>Tracheophyta</taxon>
        <taxon>Spermatophyta</taxon>
        <taxon>Pinopsida</taxon>
        <taxon>Pinidae</taxon>
        <taxon>Conifers I</taxon>
        <taxon>Pinales</taxon>
        <taxon>Pinaceae</taxon>
        <taxon>Pinus</taxon>
        <taxon>Pinus subgen. Pinus</taxon>
    </lineage>
</organism>
<dbReference type="AlphaFoldDB" id="A0A0C4VYR6"/>
<evidence type="ECO:0000313" key="6">
    <source>
        <dbReference type="EMBL" id="AJA90785.1"/>
    </source>
</evidence>
<dbReference type="InterPro" id="IPR005571">
    <property type="entry name" value="RNA_pol_Rpb5_N"/>
</dbReference>
<dbReference type="PANTHER" id="PTHR10535:SF2">
    <property type="entry name" value="DNA-DIRECTED RNA POLYMERASE V SUBUNIT 5A"/>
    <property type="match status" value="1"/>
</dbReference>
<dbReference type="EMBL" id="KJ473693">
    <property type="protein sequence ID" value="AJA90785.1"/>
    <property type="molecule type" value="mRNA"/>
</dbReference>
<dbReference type="SUPFAM" id="SSF55287">
    <property type="entry name" value="RPB5-like RNA polymerase subunit"/>
    <property type="match status" value="1"/>
</dbReference>
<feature type="domain" description="RNA polymerase Rpb5 N-terminal" evidence="5">
    <location>
        <begin position="17"/>
        <end position="99"/>
    </location>
</feature>
<evidence type="ECO:0000256" key="1">
    <source>
        <dbReference type="ARBA" id="ARBA00004123"/>
    </source>
</evidence>
<feature type="domain" description="RNA polymerase subunit H/Rpb5 C-terminal" evidence="4">
    <location>
        <begin position="142"/>
        <end position="214"/>
    </location>
</feature>
<dbReference type="GO" id="GO:0006366">
    <property type="term" value="P:transcription by RNA polymerase II"/>
    <property type="evidence" value="ECO:0007669"/>
    <property type="project" value="TreeGrafter"/>
</dbReference>
<accession>A0A0C4VYR6</accession>
<name>A0A0C4VYR6_9CONI</name>
<dbReference type="GO" id="GO:0003677">
    <property type="term" value="F:DNA binding"/>
    <property type="evidence" value="ECO:0007669"/>
    <property type="project" value="InterPro"/>
</dbReference>
<dbReference type="GO" id="GO:0003899">
    <property type="term" value="F:DNA-directed RNA polymerase activity"/>
    <property type="evidence" value="ECO:0007669"/>
    <property type="project" value="InterPro"/>
</dbReference>
<evidence type="ECO:0000259" key="4">
    <source>
        <dbReference type="Pfam" id="PF01191"/>
    </source>
</evidence>
<dbReference type="PIRSF" id="PIRSF000747">
    <property type="entry name" value="RPB5"/>
    <property type="match status" value="1"/>
</dbReference>
<dbReference type="InterPro" id="IPR000783">
    <property type="entry name" value="RNA_pol_subH/Rpb5_C"/>
</dbReference>
<dbReference type="Pfam" id="PF01191">
    <property type="entry name" value="RNA_pol_Rpb5_C"/>
    <property type="match status" value="1"/>
</dbReference>
<evidence type="ECO:0000256" key="2">
    <source>
        <dbReference type="ARBA" id="ARBA00023242"/>
    </source>
</evidence>
<dbReference type="InterPro" id="IPR035913">
    <property type="entry name" value="RPB5-like_sf"/>
</dbReference>
<sequence length="215" mass="25166">MENCSIDRFIDKGSTVSHRLYRIRRTVFQMLDDRGYEISDMDLNTTLPQFRVSYGEEPDRDQLNFSTKSRTNSKDKIFVFFSVGEKFGINELKGYVHRMSIQDVHRAIIVVQNRITPQAKKGVKEIAKSFLIEIFEETDLLMNVKEHALVPEHQILTLAEKNALLQQYGVKENQLPRMLETDPIARYYGLRRGKVVKLIYDSDLTGHYVTYRVVW</sequence>
<dbReference type="Pfam" id="PF03871">
    <property type="entry name" value="RNA_pol_Rpb5_N"/>
    <property type="match status" value="1"/>
</dbReference>
<gene>
    <name evidence="6" type="primary">NRPE5</name>
</gene>
<comment type="similarity">
    <text evidence="3">Belongs to the archaeal Rpo5/eukaryotic RPB5 RNA polymerase subunit family.</text>
</comment>
<dbReference type="PANTHER" id="PTHR10535">
    <property type="entry name" value="DNA-DIRECTED RNA POLYMERASES I, II, AND III SUBUNIT RPABC1"/>
    <property type="match status" value="1"/>
</dbReference>
<evidence type="ECO:0000259" key="5">
    <source>
        <dbReference type="Pfam" id="PF03871"/>
    </source>
</evidence>